<name>A0A1I2NP33_9CLOT</name>
<reference evidence="3" key="1">
    <citation type="submission" date="2016-10" db="EMBL/GenBank/DDBJ databases">
        <authorList>
            <person name="de Groot N.N."/>
        </authorList>
    </citation>
    <scope>NUCLEOTIDE SEQUENCE [LARGE SCALE GENOMIC DNA]</scope>
    <source>
        <strain evidence="3">NLAE-zl-G419</strain>
    </source>
</reference>
<evidence type="ECO:0000313" key="4">
    <source>
        <dbReference type="Proteomes" id="UP000182135"/>
    </source>
</evidence>
<dbReference type="PANTHER" id="PTHR43415">
    <property type="entry name" value="SPERMIDINE N(1)-ACETYLTRANSFERASE"/>
    <property type="match status" value="1"/>
</dbReference>
<dbReference type="OrthoDB" id="9795206at2"/>
<organism evidence="3 4">
    <name type="scientific">Clostridium cadaveris</name>
    <dbReference type="NCBI Taxonomy" id="1529"/>
    <lineage>
        <taxon>Bacteria</taxon>
        <taxon>Bacillati</taxon>
        <taxon>Bacillota</taxon>
        <taxon>Clostridia</taxon>
        <taxon>Eubacteriales</taxon>
        <taxon>Clostridiaceae</taxon>
        <taxon>Clostridium</taxon>
    </lineage>
</organism>
<dbReference type="AlphaFoldDB" id="A0A1I2NP33"/>
<dbReference type="PANTHER" id="PTHR43415:SF3">
    <property type="entry name" value="GNAT-FAMILY ACETYLTRANSFERASE"/>
    <property type="match status" value="1"/>
</dbReference>
<dbReference type="STRING" id="1529.SAMN04487885_12338"/>
<dbReference type="GO" id="GO:0016747">
    <property type="term" value="F:acyltransferase activity, transferring groups other than amino-acyl groups"/>
    <property type="evidence" value="ECO:0007669"/>
    <property type="project" value="InterPro"/>
</dbReference>
<accession>A0A1I2NP33</accession>
<gene>
    <name evidence="2" type="ORF">DBY38_06090</name>
    <name evidence="3" type="ORF">SAMN04487885_12338</name>
</gene>
<dbReference type="InterPro" id="IPR016181">
    <property type="entry name" value="Acyl_CoA_acyltransferase"/>
</dbReference>
<dbReference type="Proteomes" id="UP000246114">
    <property type="component" value="Unassembled WGS sequence"/>
</dbReference>
<dbReference type="GeneID" id="90543415"/>
<evidence type="ECO:0000259" key="1">
    <source>
        <dbReference type="PROSITE" id="PS51186"/>
    </source>
</evidence>
<sequence>MYLKKDDLVLRQATPNDAEQLCAWWGDGKIMAHAGFPNGLNTDINILRNRLSQNRENSKTLIIEINSNPVGEMSFRIVDGTSEIGIKICDFSYHEKGYGTKALKMLISYLFDEMNVDKIVLDTNLTNTRAQHVYENLGFKKVAIKMNVWTNQLGELQSSVDYELTPNLVNCSN</sequence>
<dbReference type="eggNOG" id="COG1670">
    <property type="taxonomic scope" value="Bacteria"/>
</dbReference>
<dbReference type="Proteomes" id="UP000182135">
    <property type="component" value="Unassembled WGS sequence"/>
</dbReference>
<protein>
    <submittedName>
        <fullName evidence="2">GNAT family N-acetyltransferase</fullName>
    </submittedName>
    <submittedName>
        <fullName evidence="3">Protein N-acetyltransferase, RimJ/RimL family</fullName>
    </submittedName>
</protein>
<dbReference type="SUPFAM" id="SSF55729">
    <property type="entry name" value="Acyl-CoA N-acyltransferases (Nat)"/>
    <property type="match status" value="1"/>
</dbReference>
<proteinExistence type="predicted"/>
<dbReference type="EMBL" id="FOOE01000023">
    <property type="protein sequence ID" value="SFG05664.1"/>
    <property type="molecule type" value="Genomic_DNA"/>
</dbReference>
<feature type="domain" description="N-acetyltransferase" evidence="1">
    <location>
        <begin position="8"/>
        <end position="167"/>
    </location>
</feature>
<dbReference type="InterPro" id="IPR000182">
    <property type="entry name" value="GNAT_dom"/>
</dbReference>
<reference evidence="2 5" key="2">
    <citation type="submission" date="2018-03" db="EMBL/GenBank/DDBJ databases">
        <title>The uncultured portion of the human microbiome is neutrally assembled.</title>
        <authorList>
            <person name="Jeraldo P."/>
            <person name="Boardman L."/>
            <person name="White B.A."/>
            <person name="Nelson H."/>
            <person name="Goldenfeld N."/>
            <person name="Chia N."/>
        </authorList>
    </citation>
    <scope>NUCLEOTIDE SEQUENCE [LARGE SCALE GENOMIC DNA]</scope>
    <source>
        <strain evidence="2">CIM:MAG 903</strain>
    </source>
</reference>
<keyword evidence="4" id="KW-1185">Reference proteome</keyword>
<evidence type="ECO:0000313" key="5">
    <source>
        <dbReference type="Proteomes" id="UP000246114"/>
    </source>
</evidence>
<dbReference type="PROSITE" id="PS51186">
    <property type="entry name" value="GNAT"/>
    <property type="match status" value="1"/>
</dbReference>
<evidence type="ECO:0000313" key="2">
    <source>
        <dbReference type="EMBL" id="PWL53964.1"/>
    </source>
</evidence>
<evidence type="ECO:0000313" key="3">
    <source>
        <dbReference type="EMBL" id="SFG05664.1"/>
    </source>
</evidence>
<dbReference type="RefSeq" id="WP_027638823.1">
    <property type="nucleotide sequence ID" value="NZ_BAAACD010000023.1"/>
</dbReference>
<dbReference type="Gene3D" id="3.40.630.30">
    <property type="match status" value="1"/>
</dbReference>
<keyword evidence="3" id="KW-0808">Transferase</keyword>
<dbReference type="Pfam" id="PF13302">
    <property type="entry name" value="Acetyltransf_3"/>
    <property type="match status" value="1"/>
</dbReference>
<dbReference type="EMBL" id="QAMZ01000029">
    <property type="protein sequence ID" value="PWL53964.1"/>
    <property type="molecule type" value="Genomic_DNA"/>
</dbReference>